<feature type="compositionally biased region" description="Basic and acidic residues" evidence="5">
    <location>
        <begin position="349"/>
        <end position="363"/>
    </location>
</feature>
<keyword evidence="2 6" id="KW-0812">Transmembrane</keyword>
<comment type="subcellular location">
    <subcellularLocation>
        <location evidence="1">Membrane</location>
        <topology evidence="1">Multi-pass membrane protein</topology>
    </subcellularLocation>
</comment>
<dbReference type="AlphaFoldDB" id="A0ABD3I7J7"/>
<feature type="transmembrane region" description="Helical" evidence="6">
    <location>
        <begin position="554"/>
        <end position="578"/>
    </location>
</feature>
<feature type="compositionally biased region" description="Polar residues" evidence="5">
    <location>
        <begin position="365"/>
        <end position="374"/>
    </location>
</feature>
<dbReference type="SUPFAM" id="SSF103473">
    <property type="entry name" value="MFS general substrate transporter"/>
    <property type="match status" value="1"/>
</dbReference>
<feature type="transmembrane region" description="Helical" evidence="6">
    <location>
        <begin position="461"/>
        <end position="479"/>
    </location>
</feature>
<name>A0ABD3I7J7_9MARC</name>
<dbReference type="Pfam" id="PF23262">
    <property type="entry name" value="NFD4_C"/>
    <property type="match status" value="1"/>
</dbReference>
<evidence type="ECO:0000256" key="1">
    <source>
        <dbReference type="ARBA" id="ARBA00004141"/>
    </source>
</evidence>
<dbReference type="Proteomes" id="UP001633002">
    <property type="component" value="Unassembled WGS sequence"/>
</dbReference>
<sequence length="653" mass="70946">MEVRSSSHWLFDRWSCLAAAMIMEACGGLGYTFAVYSQHIKERMDFDQEDLDELGAAKDFGYGLGIIGGILYNFVPPWMTILIGAAMHIFGYSMVWMTTSGRIGPPSWMLGGFIAVGVGGDSWIDAAAIMTSLQNFDKFRGTAMGVLKAQVGLSGAIFVTLYKAFLKPNVDGYILLVAVAPAVASIAVSAFVWPHPCDDEVDAKDESIGKRFKLAYGATIFLGLYLLTSVLVQAYEDLSRPWLVFYAVTMLINLALIWSLLVIFKPLCRLHEWWNSGGALAIPGEEMMHLPRIKRKTSEVGDMENDQQPLREKGPDSQGYIEYSGDSEIFATSSGLVHKKGYIPVQSHSETDSYSHIPSDGHEPSGTSAEPGTNGVVSKTGYHPIEMIPERDSGVIKELALGDSQEEIGEQVQIERQSLWENVKQINFWCLCLIAMLGPGSGLAVINNFGQIGRALGSESVELFVGLISIASCFGRLAAGYGSDVLVRRTGYPRSLCLSMAHLIMSIGCLILAVGNIPLLYFGSFLVGGAYGAFWALVPTIISEVFGLRNFAALYKIIGTCSPVGAYILSAKVVGALYDEEAEKYVRKHPDQQQQAVHDDDDEGVNLCMGRGCFGTSMIVLASVCIVGSSIAALLAKRTRNRYARTNVTSPSL</sequence>
<feature type="domain" description="NFD4 C-terminal" evidence="8">
    <location>
        <begin position="422"/>
        <end position="582"/>
    </location>
</feature>
<keyword evidence="4 6" id="KW-0472">Membrane</keyword>
<feature type="transmembrane region" description="Helical" evidence="6">
    <location>
        <begin position="491"/>
        <end position="513"/>
    </location>
</feature>
<feature type="transmembrane region" description="Helical" evidence="6">
    <location>
        <begin position="110"/>
        <end position="133"/>
    </location>
</feature>
<evidence type="ECO:0000256" key="6">
    <source>
        <dbReference type="SAM" id="Phobius"/>
    </source>
</evidence>
<dbReference type="PANTHER" id="PTHR21576:SF120">
    <property type="entry name" value="NODULIN-LIKE"/>
    <property type="match status" value="1"/>
</dbReference>
<feature type="region of interest" description="Disordered" evidence="5">
    <location>
        <begin position="296"/>
        <end position="317"/>
    </location>
</feature>
<dbReference type="PANTHER" id="PTHR21576">
    <property type="entry name" value="UNCHARACTERIZED NODULIN-LIKE PROTEIN"/>
    <property type="match status" value="1"/>
</dbReference>
<evidence type="ECO:0000313" key="10">
    <source>
        <dbReference type="Proteomes" id="UP001633002"/>
    </source>
</evidence>
<feature type="transmembrane region" description="Helical" evidence="6">
    <location>
        <begin position="519"/>
        <end position="542"/>
    </location>
</feature>
<feature type="transmembrane region" description="Helical" evidence="6">
    <location>
        <begin position="614"/>
        <end position="636"/>
    </location>
</feature>
<dbReference type="InterPro" id="IPR056555">
    <property type="entry name" value="NFD4_C"/>
</dbReference>
<comment type="caution">
    <text evidence="9">The sequence shown here is derived from an EMBL/GenBank/DDBJ whole genome shotgun (WGS) entry which is preliminary data.</text>
</comment>
<feature type="transmembrane region" description="Helical" evidence="6">
    <location>
        <begin position="70"/>
        <end position="90"/>
    </location>
</feature>
<keyword evidence="3 6" id="KW-1133">Transmembrane helix</keyword>
<dbReference type="InterPro" id="IPR036259">
    <property type="entry name" value="MFS_trans_sf"/>
</dbReference>
<dbReference type="InterPro" id="IPR010658">
    <property type="entry name" value="Nodulin-like"/>
</dbReference>
<gene>
    <name evidence="9" type="ORF">R1sor_012436</name>
</gene>
<reference evidence="9 10" key="1">
    <citation type="submission" date="2024-09" db="EMBL/GenBank/DDBJ databases">
        <title>Chromosome-scale assembly of Riccia sorocarpa.</title>
        <authorList>
            <person name="Paukszto L."/>
        </authorList>
    </citation>
    <scope>NUCLEOTIDE SEQUENCE [LARGE SCALE GENOMIC DNA]</scope>
    <source>
        <strain evidence="9">LP-2024</strain>
        <tissue evidence="9">Aerial parts of the thallus</tissue>
    </source>
</reference>
<evidence type="ECO:0000259" key="8">
    <source>
        <dbReference type="Pfam" id="PF23262"/>
    </source>
</evidence>
<proteinExistence type="predicted"/>
<evidence type="ECO:0000256" key="5">
    <source>
        <dbReference type="SAM" id="MobiDB-lite"/>
    </source>
</evidence>
<dbReference type="Gene3D" id="1.20.1250.20">
    <property type="entry name" value="MFS general substrate transporter like domains"/>
    <property type="match status" value="1"/>
</dbReference>
<evidence type="ECO:0000256" key="4">
    <source>
        <dbReference type="ARBA" id="ARBA00023136"/>
    </source>
</evidence>
<feature type="transmembrane region" description="Helical" evidence="6">
    <location>
        <begin position="172"/>
        <end position="193"/>
    </location>
</feature>
<keyword evidence="10" id="KW-1185">Reference proteome</keyword>
<dbReference type="EMBL" id="JBJQOH010000002">
    <property type="protein sequence ID" value="KAL3698360.1"/>
    <property type="molecule type" value="Genomic_DNA"/>
</dbReference>
<feature type="transmembrane region" description="Helical" evidence="6">
    <location>
        <begin position="426"/>
        <end position="449"/>
    </location>
</feature>
<feature type="transmembrane region" description="Helical" evidence="6">
    <location>
        <begin position="145"/>
        <end position="166"/>
    </location>
</feature>
<feature type="region of interest" description="Disordered" evidence="5">
    <location>
        <begin position="349"/>
        <end position="374"/>
    </location>
</feature>
<feature type="transmembrane region" description="Helical" evidence="6">
    <location>
        <begin position="17"/>
        <end position="36"/>
    </location>
</feature>
<evidence type="ECO:0000256" key="2">
    <source>
        <dbReference type="ARBA" id="ARBA00022692"/>
    </source>
</evidence>
<evidence type="ECO:0000256" key="3">
    <source>
        <dbReference type="ARBA" id="ARBA00022989"/>
    </source>
</evidence>
<feature type="transmembrane region" description="Helical" evidence="6">
    <location>
        <begin position="241"/>
        <end position="264"/>
    </location>
</feature>
<dbReference type="GO" id="GO:0016020">
    <property type="term" value="C:membrane"/>
    <property type="evidence" value="ECO:0007669"/>
    <property type="project" value="UniProtKB-SubCell"/>
</dbReference>
<evidence type="ECO:0000259" key="7">
    <source>
        <dbReference type="Pfam" id="PF06813"/>
    </source>
</evidence>
<feature type="transmembrane region" description="Helical" evidence="6">
    <location>
        <begin position="214"/>
        <end position="235"/>
    </location>
</feature>
<accession>A0ABD3I7J7</accession>
<evidence type="ECO:0008006" key="11">
    <source>
        <dbReference type="Google" id="ProtNLM"/>
    </source>
</evidence>
<feature type="domain" description="Nodulin-like" evidence="7">
    <location>
        <begin position="13"/>
        <end position="254"/>
    </location>
</feature>
<organism evidence="9 10">
    <name type="scientific">Riccia sorocarpa</name>
    <dbReference type="NCBI Taxonomy" id="122646"/>
    <lineage>
        <taxon>Eukaryota</taxon>
        <taxon>Viridiplantae</taxon>
        <taxon>Streptophyta</taxon>
        <taxon>Embryophyta</taxon>
        <taxon>Marchantiophyta</taxon>
        <taxon>Marchantiopsida</taxon>
        <taxon>Marchantiidae</taxon>
        <taxon>Marchantiales</taxon>
        <taxon>Ricciaceae</taxon>
        <taxon>Riccia</taxon>
    </lineage>
</organism>
<dbReference type="Pfam" id="PF06813">
    <property type="entry name" value="Nodulin-like"/>
    <property type="match status" value="1"/>
</dbReference>
<evidence type="ECO:0000313" key="9">
    <source>
        <dbReference type="EMBL" id="KAL3698360.1"/>
    </source>
</evidence>
<protein>
    <recommendedName>
        <fullName evidence="11">Nodulin-like domain-containing protein</fullName>
    </recommendedName>
</protein>